<name>A0A8B6X232_9BURK</name>
<reference evidence="13" key="5">
    <citation type="journal article" date="1999" name="J. Bacteriol.">
        <title>The choline-converting pathway in Staphylococcus xylosus C2A: genetic and physiological characterization.</title>
        <authorList>
            <person name="Rosenstein R."/>
            <person name="Futter-Bryniok D."/>
            <person name="Gotz F."/>
        </authorList>
    </citation>
    <scope>NUCLEOTIDE SEQUENCE</scope>
</reference>
<evidence type="ECO:0000259" key="11">
    <source>
        <dbReference type="PROSITE" id="PS00624"/>
    </source>
</evidence>
<sequence length="556" mass="60669">MKQEAFDYIIVGAGSAGCVLANRLTEDADVRVLVLEAGPGDASIFIHMPSAFAYPLANDKYNWFYDTEPEPGMNNRRLHCPRGRVIGGSSSINGMVYIRGHAFDYDGWAKDPGLADWDYAHVLPYFRKSETRVKGGDKYRGDSGPLKVTTGACTNPLYRAFIEAGRQAGYPVTADMNGHQQEGLGVMDMTVYKGKRQSAAVAYLKPAMKRPNLVVRSRCLVTRVLFDHDGRGKRAIGIEYAQGGQRHSVTAKREVILSGGAINSPQVLMLSGVGPADALRKLGIQVVHDSPGVGQNLQDHMECYVQVSCKQPITLYSAQSLFAKAKIGAQWLIDGSGLGGTNHFESGGFIRSEPGVLHPDLQYHFLPMAISYDGSASATEHGYQAHIGPMRPTSRGSITLKSADPKAHPRIIFNYMTTEQDRREIRNGVKLTREIFAQKAFDEFRGVELAPGPKMTSDADIDAFIREKAESAYHPSCSCKMGSDNMAVVDGQGRVHGVEGLRVVDASIMPAVVSGNLNVPTIMMAEKLADTIRGRKPLVPSDAPVWVNPNWKTSQR</sequence>
<evidence type="ECO:0000256" key="2">
    <source>
        <dbReference type="ARBA" id="ARBA00010790"/>
    </source>
</evidence>
<dbReference type="PANTHER" id="PTHR11552">
    <property type="entry name" value="GLUCOSE-METHANOL-CHOLINE GMC OXIDOREDUCTASE"/>
    <property type="match status" value="1"/>
</dbReference>
<organism evidence="12 13">
    <name type="scientific">Derxia gummosa DSM 723</name>
    <dbReference type="NCBI Taxonomy" id="1121388"/>
    <lineage>
        <taxon>Bacteria</taxon>
        <taxon>Pseudomonadati</taxon>
        <taxon>Pseudomonadota</taxon>
        <taxon>Betaproteobacteria</taxon>
        <taxon>Burkholderiales</taxon>
        <taxon>Alcaligenaceae</taxon>
        <taxon>Derxia</taxon>
    </lineage>
</organism>
<dbReference type="Gene3D" id="3.50.50.60">
    <property type="entry name" value="FAD/NAD(P)-binding domain"/>
    <property type="match status" value="1"/>
</dbReference>
<evidence type="ECO:0000256" key="8">
    <source>
        <dbReference type="RuleBase" id="RU003968"/>
    </source>
</evidence>
<dbReference type="PROSITE" id="PS51257">
    <property type="entry name" value="PROKAR_LIPOPROTEIN"/>
    <property type="match status" value="1"/>
</dbReference>
<keyword evidence="12" id="KW-1185">Reference proteome</keyword>
<dbReference type="SUPFAM" id="SSF54373">
    <property type="entry name" value="FAD-linked reductases, C-terminal domain"/>
    <property type="match status" value="1"/>
</dbReference>
<evidence type="ECO:0000259" key="10">
    <source>
        <dbReference type="PROSITE" id="PS00623"/>
    </source>
</evidence>
<dbReference type="OrthoDB" id="9785276at2"/>
<dbReference type="InterPro" id="IPR007867">
    <property type="entry name" value="GMC_OxRtase_C"/>
</dbReference>
<dbReference type="InterPro" id="IPR000172">
    <property type="entry name" value="GMC_OxRdtase_N"/>
</dbReference>
<gene>
    <name evidence="13" type="primary">betA</name>
</gene>
<dbReference type="PROSITE" id="PS00624">
    <property type="entry name" value="GMC_OXRED_2"/>
    <property type="match status" value="1"/>
</dbReference>
<feature type="binding site" evidence="7">
    <location>
        <begin position="93"/>
        <end position="96"/>
    </location>
    <ligand>
        <name>FAD</name>
        <dbReference type="ChEBI" id="CHEBI:57692"/>
    </ligand>
</feature>
<accession>A0A8B6X232</accession>
<dbReference type="GO" id="GO:0016020">
    <property type="term" value="C:membrane"/>
    <property type="evidence" value="ECO:0007669"/>
    <property type="project" value="TreeGrafter"/>
</dbReference>
<dbReference type="AlphaFoldDB" id="A0A8B6X232"/>
<reference evidence="13" key="4">
    <citation type="journal article" date="1997" name="Microbiology">
        <title>Molecular characterization of the bet genes encoding glycine betaine synthesis in Sinorhizobium meliloti 102F34.</title>
        <authorList>
            <person name="Pocard J.A."/>
            <person name="Vincent N."/>
            <person name="Boncompagni E."/>
            <person name="Smith L.T."/>
            <person name="Poggi M.C."/>
            <person name="Le Rudulier D."/>
        </authorList>
    </citation>
    <scope>NUCLEOTIDE SEQUENCE</scope>
</reference>
<dbReference type="RefSeq" id="WP_028310579.1">
    <property type="nucleotide sequence ID" value="NZ_AXWS01000007.1"/>
</dbReference>
<dbReference type="PIRSF" id="PIRSF000137">
    <property type="entry name" value="Alcohol_oxidase"/>
    <property type="match status" value="1"/>
</dbReference>
<evidence type="ECO:0000313" key="12">
    <source>
        <dbReference type="Proteomes" id="UP000675920"/>
    </source>
</evidence>
<feature type="domain" description="Glucose-methanol-choline oxidoreductase N-terminal" evidence="11">
    <location>
        <begin position="260"/>
        <end position="274"/>
    </location>
</feature>
<keyword evidence="5" id="KW-0560">Oxidoreductase</keyword>
<evidence type="ECO:0000256" key="1">
    <source>
        <dbReference type="ARBA" id="ARBA00001974"/>
    </source>
</evidence>
<feature type="binding site" evidence="7">
    <location>
        <position position="221"/>
    </location>
    <ligand>
        <name>FAD</name>
        <dbReference type="ChEBI" id="CHEBI:57692"/>
    </ligand>
</feature>
<dbReference type="NCBIfam" id="TIGR01810">
    <property type="entry name" value="betA"/>
    <property type="match status" value="1"/>
</dbReference>
<dbReference type="GO" id="GO:0008812">
    <property type="term" value="F:choline dehydrogenase activity"/>
    <property type="evidence" value="ECO:0007669"/>
    <property type="project" value="UniProtKB-UniRule"/>
</dbReference>
<feature type="domain" description="Glucose-methanol-choline oxidoreductase N-terminal" evidence="10">
    <location>
        <begin position="83"/>
        <end position="106"/>
    </location>
</feature>
<dbReference type="NCBIfam" id="NF002550">
    <property type="entry name" value="PRK02106.1"/>
    <property type="match status" value="1"/>
</dbReference>
<evidence type="ECO:0000256" key="3">
    <source>
        <dbReference type="ARBA" id="ARBA00022630"/>
    </source>
</evidence>
<protein>
    <recommendedName>
        <fullName evidence="6 9">Choline dehydrogenase</fullName>
        <ecNumber evidence="6 9">1.1.99.1</ecNumber>
    </recommendedName>
</protein>
<comment type="catalytic activity">
    <reaction evidence="9">
        <text>choline + A = betaine aldehyde + AH2</text>
        <dbReference type="Rhea" id="RHEA:17433"/>
        <dbReference type="ChEBI" id="CHEBI:13193"/>
        <dbReference type="ChEBI" id="CHEBI:15354"/>
        <dbReference type="ChEBI" id="CHEBI:15710"/>
        <dbReference type="ChEBI" id="CHEBI:17499"/>
        <dbReference type="EC" id="1.1.99.1"/>
    </reaction>
</comment>
<reference evidence="13" key="6">
    <citation type="submission" date="2025-08" db="UniProtKB">
        <authorList>
            <consortium name="RefSeq"/>
        </authorList>
    </citation>
    <scope>IDENTIFICATION</scope>
</reference>
<evidence type="ECO:0000313" key="13">
    <source>
        <dbReference type="RefSeq" id="WP_028310579.1"/>
    </source>
</evidence>
<dbReference type="GO" id="GO:0019285">
    <property type="term" value="P:glycine betaine biosynthetic process from choline"/>
    <property type="evidence" value="ECO:0007669"/>
    <property type="project" value="UniProtKB-UniRule"/>
</dbReference>
<dbReference type="Pfam" id="PF05199">
    <property type="entry name" value="GMC_oxred_C"/>
    <property type="match status" value="1"/>
</dbReference>
<evidence type="ECO:0000256" key="9">
    <source>
        <dbReference type="RuleBase" id="RU003969"/>
    </source>
</evidence>
<reference evidence="13" key="3">
    <citation type="journal article" date="1996" name="J. Bacteriol.">
        <title>Synthesis of the osmoprotectant glycine betaine in Bacillus subtilis: characterization of the gbsAB genes.</title>
        <authorList>
            <person name="Boch J."/>
            <person name="Kempf B."/>
            <person name="Schmid R."/>
            <person name="Bremer E."/>
        </authorList>
    </citation>
    <scope>NUCLEOTIDE SEQUENCE</scope>
</reference>
<comment type="pathway">
    <text evidence="9">Amine and polyamine biosynthesis; betaine biosynthesis via choline pathway; betaine aldehyde from choline (cytochrome c reductase route): step 1/1.</text>
</comment>
<dbReference type="Gene3D" id="3.30.560.10">
    <property type="entry name" value="Glucose Oxidase, domain 3"/>
    <property type="match status" value="1"/>
</dbReference>
<evidence type="ECO:0000256" key="4">
    <source>
        <dbReference type="ARBA" id="ARBA00022827"/>
    </source>
</evidence>
<dbReference type="InterPro" id="IPR011533">
    <property type="entry name" value="BetA"/>
</dbReference>
<dbReference type="Proteomes" id="UP000675920">
    <property type="component" value="Unplaced"/>
</dbReference>
<dbReference type="InterPro" id="IPR036188">
    <property type="entry name" value="FAD/NAD-bd_sf"/>
</dbReference>
<keyword evidence="3 8" id="KW-0285">Flavoprotein</keyword>
<reference evidence="13" key="1">
    <citation type="journal article" date="1988" name="J. Gen. Microbiol.">
        <title>Molecular cloning, physical mapping and expression of the bet genes governing the osmoregulatory choline-glycine betaine pathway of Escherichia coli.</title>
        <authorList>
            <person name="Andresen P.A."/>
            <person name="Kaasen I."/>
            <person name="Styrvold O.B."/>
            <person name="Boulnois G."/>
            <person name="Strom A.R."/>
        </authorList>
    </citation>
    <scope>NUCLEOTIDE SEQUENCE</scope>
</reference>
<keyword evidence="4 7" id="KW-0274">FAD</keyword>
<reference evidence="13" key="2">
    <citation type="journal article" date="1992" name="Mol. Microbiol.">
        <title>DNA sequence determination and functional characterization of the OCT-plasmid-encoded alkJKL genes of Pseudomonas oleovorans.</title>
        <authorList>
            <person name="van Beilen J.B."/>
            <person name="Eggink G."/>
            <person name="Enequist H."/>
            <person name="Bos R."/>
            <person name="Witholt B."/>
        </authorList>
    </citation>
    <scope>NUCLEOTIDE SEQUENCE</scope>
</reference>
<evidence type="ECO:0000256" key="7">
    <source>
        <dbReference type="PIRSR" id="PIRSR000137-2"/>
    </source>
</evidence>
<dbReference type="SUPFAM" id="SSF51905">
    <property type="entry name" value="FAD/NAD(P)-binding domain"/>
    <property type="match status" value="1"/>
</dbReference>
<dbReference type="UniPathway" id="UPA00529">
    <property type="reaction ID" value="UER00385"/>
</dbReference>
<dbReference type="Pfam" id="PF00732">
    <property type="entry name" value="GMC_oxred_N"/>
    <property type="match status" value="1"/>
</dbReference>
<feature type="binding site" evidence="7">
    <location>
        <position position="85"/>
    </location>
    <ligand>
        <name>FAD</name>
        <dbReference type="ChEBI" id="CHEBI:57692"/>
    </ligand>
</feature>
<dbReference type="PROSITE" id="PS00623">
    <property type="entry name" value="GMC_OXRED_1"/>
    <property type="match status" value="1"/>
</dbReference>
<proteinExistence type="inferred from homology"/>
<comment type="similarity">
    <text evidence="2 8">Belongs to the GMC oxidoreductase family.</text>
</comment>
<dbReference type="EC" id="1.1.99.1" evidence="6 9"/>
<dbReference type="InterPro" id="IPR012132">
    <property type="entry name" value="GMC_OxRdtase"/>
</dbReference>
<evidence type="ECO:0000256" key="6">
    <source>
        <dbReference type="NCBIfam" id="TIGR01810"/>
    </source>
</evidence>
<evidence type="ECO:0000256" key="5">
    <source>
        <dbReference type="ARBA" id="ARBA00023002"/>
    </source>
</evidence>
<comment type="cofactor">
    <cofactor evidence="1 7">
        <name>FAD</name>
        <dbReference type="ChEBI" id="CHEBI:57692"/>
    </cofactor>
</comment>
<dbReference type="GO" id="GO:0050660">
    <property type="term" value="F:flavin adenine dinucleotide binding"/>
    <property type="evidence" value="ECO:0007669"/>
    <property type="project" value="InterPro"/>
</dbReference>
<dbReference type="PANTHER" id="PTHR11552:SF147">
    <property type="entry name" value="CHOLINE DEHYDROGENASE, MITOCHONDRIAL"/>
    <property type="match status" value="1"/>
</dbReference>